<proteinExistence type="predicted"/>
<name>A0ABX8E9E9_9SPHN</name>
<evidence type="ECO:0000313" key="2">
    <source>
        <dbReference type="Proteomes" id="UP000677126"/>
    </source>
</evidence>
<evidence type="ECO:0000313" key="1">
    <source>
        <dbReference type="EMBL" id="QVM85734.1"/>
    </source>
</evidence>
<dbReference type="RefSeq" id="WP_213501251.1">
    <property type="nucleotide sequence ID" value="NZ_CP054856.1"/>
</dbReference>
<sequence length="97" mass="11531">MGAASLPASAELTREQETRLKAAVAGIVIANAIRKAKKKRDREREWERYERDGRTYYNYDWGRSFSPHKDVVCYQRTRQCFKDRRYSSKWTARAFGY</sequence>
<keyword evidence="2" id="KW-1185">Reference proteome</keyword>
<gene>
    <name evidence="1" type="ORF">HT578_20325</name>
</gene>
<accession>A0ABX8E9E9</accession>
<reference evidence="1 2" key="1">
    <citation type="journal article" date="2021" name="Int. J. Syst. Evol. Microbiol.">
        <title>Novosphingobium decolorationis sp. nov., an aniline blue-decolourizing bacterium isolated from East Pacific sediment.</title>
        <authorList>
            <person name="Chen X."/>
            <person name="Dong B."/>
            <person name="Chen T."/>
            <person name="Ren N."/>
            <person name="Wang J."/>
            <person name="Xu Y."/>
            <person name="Yang J."/>
            <person name="Zhu S."/>
            <person name="Chen J."/>
        </authorList>
    </citation>
    <scope>NUCLEOTIDE SEQUENCE [LARGE SCALE GENOMIC DNA]</scope>
    <source>
        <strain evidence="1 2">502str22</strain>
    </source>
</reference>
<protein>
    <submittedName>
        <fullName evidence="1">Uncharacterized protein</fullName>
    </submittedName>
</protein>
<organism evidence="1 2">
    <name type="scientific">Novosphingobium decolorationis</name>
    <dbReference type="NCBI Taxonomy" id="2698673"/>
    <lineage>
        <taxon>Bacteria</taxon>
        <taxon>Pseudomonadati</taxon>
        <taxon>Pseudomonadota</taxon>
        <taxon>Alphaproteobacteria</taxon>
        <taxon>Sphingomonadales</taxon>
        <taxon>Sphingomonadaceae</taxon>
        <taxon>Novosphingobium</taxon>
    </lineage>
</organism>
<dbReference type="EMBL" id="CP054856">
    <property type="protein sequence ID" value="QVM85734.1"/>
    <property type="molecule type" value="Genomic_DNA"/>
</dbReference>
<dbReference type="Proteomes" id="UP000677126">
    <property type="component" value="Chromosome"/>
</dbReference>